<protein>
    <submittedName>
        <fullName evidence="9">Putative ABC transport system permease protein</fullName>
    </submittedName>
</protein>
<feature type="transmembrane region" description="Helical" evidence="7">
    <location>
        <begin position="20"/>
        <end position="44"/>
    </location>
</feature>
<feature type="transmembrane region" description="Helical" evidence="7">
    <location>
        <begin position="782"/>
        <end position="806"/>
    </location>
</feature>
<dbReference type="RefSeq" id="WP_074754938.1">
    <property type="nucleotide sequence ID" value="NZ_FOGJ01000005.1"/>
</dbReference>
<keyword evidence="5 7" id="KW-0472">Membrane</keyword>
<evidence type="ECO:0000259" key="8">
    <source>
        <dbReference type="Pfam" id="PF02687"/>
    </source>
</evidence>
<proteinExistence type="inferred from homology"/>
<dbReference type="InterPro" id="IPR003838">
    <property type="entry name" value="ABC3_permease_C"/>
</dbReference>
<sequence length="863" mass="96402">MNIIYRLTLRHLLENKKRSIVTILGIATSTALISAILLGVFSFFNFFGYISVQTSGSAHASFDEVSKAQYQALLKDKSLKAVGLRELDEEKTGVRLITDTEERYKVGNIEHATMGDYSMSVVSDYDGTLPSDSTEIAVEEQFLKDNGLDLKVGDTLTFEEGYRYIDDDLEGFSYLGGNYRSDEHFEKKSVETCTITAILHGNRPTKDWDILRGLDEDYYPSQDKAQVFIMLDKCDSSAIRQVKDLAKKYGIEKYTINTEYMLSRFAFEGSGGSYKSFFVMLGIALAIVIGTSIILIFNSIGMSLTERMRYLGMLASVGATARQKRFSIYYEGFVLGMVGIPLGLLFGYIGTRITLAALGSRILEADIIAGAEGMRGTIPIVVQMPVVIAIVFFAALTILISVLVPGIKAARIMPIDALRQSTTIKVKARKLRVNPLISKIFGYEGELAYKNIKRNGVKGKVITVSIAVSIILFLSINFMCRSIARANSYDVDIPYQIIASCSLDESDRLRSRIEEIEGADAVYSAGLIHFSFKKKADDKYTTLANTDIANRDFLTESFRDKPDAFDLYTMAVAIVDDEDFDKILDDNGLSRNDYYSGKLRGVLLNSYFHEENDTPVFNDKIIGQSLHYDEVMGFPPAIEVAALVPYTEGNKVLDYIPAHSMTVFVPRSVYYDKAKEVLPADKLTLDLGVECSNNEEVFAKINEILNGEGYHNYFCQDLTGSLKIMDTITLMLNTAMYGFSILLTLIAVANIVNTISTGVLLRRKEFAMYKSVGLDNKGFKKMIWLEVFLYGFKALLWGLPLSLFISYMMYRSFDSALYAFKPNLDFYVVVIVAVFGILGISMALSIHKIKDDNIIETLKEDAV</sequence>
<dbReference type="Proteomes" id="UP000182584">
    <property type="component" value="Unassembled WGS sequence"/>
</dbReference>
<evidence type="ECO:0000256" key="3">
    <source>
        <dbReference type="ARBA" id="ARBA00022692"/>
    </source>
</evidence>
<keyword evidence="4 7" id="KW-1133">Transmembrane helix</keyword>
<dbReference type="OrthoDB" id="9793166at2"/>
<dbReference type="Pfam" id="PF02687">
    <property type="entry name" value="FtsX"/>
    <property type="match status" value="2"/>
</dbReference>
<dbReference type="PANTHER" id="PTHR30572:SF4">
    <property type="entry name" value="ABC TRANSPORTER PERMEASE YTRF"/>
    <property type="match status" value="1"/>
</dbReference>
<feature type="transmembrane region" description="Helical" evidence="7">
    <location>
        <begin position="735"/>
        <end position="761"/>
    </location>
</feature>
<evidence type="ECO:0000256" key="7">
    <source>
        <dbReference type="SAM" id="Phobius"/>
    </source>
</evidence>
<gene>
    <name evidence="9" type="ORF">SAMN04487884_105143</name>
</gene>
<keyword evidence="2" id="KW-1003">Cell membrane</keyword>
<evidence type="ECO:0000256" key="6">
    <source>
        <dbReference type="ARBA" id="ARBA00038076"/>
    </source>
</evidence>
<dbReference type="InterPro" id="IPR050250">
    <property type="entry name" value="Macrolide_Exporter_MacB"/>
</dbReference>
<accession>A0A1H9P5E4</accession>
<reference evidence="9 10" key="1">
    <citation type="submission" date="2016-10" db="EMBL/GenBank/DDBJ databases">
        <authorList>
            <person name="de Groot N.N."/>
        </authorList>
    </citation>
    <scope>NUCLEOTIDE SEQUENCE [LARGE SCALE GENOMIC DNA]</scope>
    <source>
        <strain evidence="9 10">AR40</strain>
    </source>
</reference>
<dbReference type="GO" id="GO:0005886">
    <property type="term" value="C:plasma membrane"/>
    <property type="evidence" value="ECO:0007669"/>
    <property type="project" value="UniProtKB-SubCell"/>
</dbReference>
<dbReference type="eggNOG" id="COG0577">
    <property type="taxonomic scope" value="Bacteria"/>
</dbReference>
<feature type="transmembrane region" description="Helical" evidence="7">
    <location>
        <begin position="380"/>
        <end position="404"/>
    </location>
</feature>
<evidence type="ECO:0000256" key="1">
    <source>
        <dbReference type="ARBA" id="ARBA00004651"/>
    </source>
</evidence>
<evidence type="ECO:0000256" key="5">
    <source>
        <dbReference type="ARBA" id="ARBA00023136"/>
    </source>
</evidence>
<evidence type="ECO:0000256" key="4">
    <source>
        <dbReference type="ARBA" id="ARBA00022989"/>
    </source>
</evidence>
<feature type="domain" description="ABC3 transporter permease C-terminal" evidence="8">
    <location>
        <begin position="283"/>
        <end position="412"/>
    </location>
</feature>
<dbReference type="AlphaFoldDB" id="A0A1H9P5E4"/>
<comment type="subcellular location">
    <subcellularLocation>
        <location evidence="1">Cell membrane</location>
        <topology evidence="1">Multi-pass membrane protein</topology>
    </subcellularLocation>
</comment>
<feature type="transmembrane region" description="Helical" evidence="7">
    <location>
        <begin position="461"/>
        <end position="479"/>
    </location>
</feature>
<feature type="transmembrane region" description="Helical" evidence="7">
    <location>
        <begin position="277"/>
        <end position="300"/>
    </location>
</feature>
<dbReference type="GO" id="GO:0022857">
    <property type="term" value="F:transmembrane transporter activity"/>
    <property type="evidence" value="ECO:0007669"/>
    <property type="project" value="TreeGrafter"/>
</dbReference>
<evidence type="ECO:0000313" key="9">
    <source>
        <dbReference type="EMBL" id="SER43402.1"/>
    </source>
</evidence>
<evidence type="ECO:0000313" key="10">
    <source>
        <dbReference type="Proteomes" id="UP000182584"/>
    </source>
</evidence>
<organism evidence="9 10">
    <name type="scientific">Butyrivibrio fibrisolvens</name>
    <dbReference type="NCBI Taxonomy" id="831"/>
    <lineage>
        <taxon>Bacteria</taxon>
        <taxon>Bacillati</taxon>
        <taxon>Bacillota</taxon>
        <taxon>Clostridia</taxon>
        <taxon>Lachnospirales</taxon>
        <taxon>Lachnospiraceae</taxon>
        <taxon>Butyrivibrio</taxon>
    </lineage>
</organism>
<dbReference type="EMBL" id="FOGJ01000005">
    <property type="protein sequence ID" value="SER43402.1"/>
    <property type="molecule type" value="Genomic_DNA"/>
</dbReference>
<evidence type="ECO:0000256" key="2">
    <source>
        <dbReference type="ARBA" id="ARBA00022475"/>
    </source>
</evidence>
<dbReference type="PANTHER" id="PTHR30572">
    <property type="entry name" value="MEMBRANE COMPONENT OF TRANSPORTER-RELATED"/>
    <property type="match status" value="1"/>
</dbReference>
<keyword evidence="3 7" id="KW-0812">Transmembrane</keyword>
<feature type="domain" description="ABC3 transporter permease C-terminal" evidence="8">
    <location>
        <begin position="739"/>
        <end position="846"/>
    </location>
</feature>
<feature type="transmembrane region" description="Helical" evidence="7">
    <location>
        <begin position="826"/>
        <end position="846"/>
    </location>
</feature>
<name>A0A1H9P5E4_BUTFI</name>
<feature type="transmembrane region" description="Helical" evidence="7">
    <location>
        <begin position="328"/>
        <end position="349"/>
    </location>
</feature>
<comment type="similarity">
    <text evidence="6">Belongs to the ABC-4 integral membrane protein family.</text>
</comment>